<dbReference type="GO" id="GO:0097503">
    <property type="term" value="P:sialylation"/>
    <property type="evidence" value="ECO:0007669"/>
    <property type="project" value="TreeGrafter"/>
</dbReference>
<feature type="transmembrane region" description="Helical" evidence="15">
    <location>
        <begin position="25"/>
        <end position="47"/>
    </location>
</feature>
<dbReference type="Pfam" id="PF00777">
    <property type="entry name" value="Glyco_transf_29"/>
    <property type="match status" value="2"/>
</dbReference>
<evidence type="ECO:0000256" key="11">
    <source>
        <dbReference type="ARBA" id="ARBA00023180"/>
    </source>
</evidence>
<evidence type="ECO:0000256" key="8">
    <source>
        <dbReference type="ARBA" id="ARBA00023034"/>
    </source>
</evidence>
<evidence type="ECO:0000256" key="5">
    <source>
        <dbReference type="ARBA" id="ARBA00022692"/>
    </source>
</evidence>
<keyword evidence="7 15" id="KW-1133">Transmembrane helix</keyword>
<sequence>MMYQNGGDMEDMKKQRVPVNQVDHWALAARVSFLLLSTVFIVAIFAMDIDFTPSISHKTIDTPDTNATASIGDQKSTEDLLKVANLLLKRAGAGDSIDPLATSGEIASPPPSPSAQALLDHAKELVARASASGSDSPSEESQDNLGAGEKSSEAPMSLASTITETDHEDALAMSSAAADDALEEEGISEEAEENFSKAGKTDSKSGAKSSSKGSSKTDAKSAVNPMCSALSGGDACKPLRTLPACVVKPFNGSWLTLYKNISATELKLLKVTSSNAEMLPEADFLGPSFATNARALPKCAVVSSSSGLLGKGYGSSIDRHEVVFRMNNAPTKGFEADVGNKTHVRYTDSYYEGFTERPHETSIAGRWCSKTPCRAKDLNRLLKKKTHALNPLFLDHITTSHFSKNGITSSSLSPGFVTVMLALHVCHEVTLYGFDVKFKSGTIHSWYYSDGLWHQKLPAKVKPEETSKLERRSWEIPNWSFVDGVQTN</sequence>
<evidence type="ECO:0000256" key="10">
    <source>
        <dbReference type="ARBA" id="ARBA00023157"/>
    </source>
</evidence>
<protein>
    <recommendedName>
        <fullName evidence="13">beta-galactoside alpha-(2,6)-sialyltransferase</fullName>
        <ecNumber evidence="13">2.4.3.1</ecNumber>
    </recommendedName>
</protein>
<dbReference type="PANTHER" id="PTHR46059:SF1">
    <property type="entry name" value="BETA-GALACTOSIDE ALPHA-2,6-SIALYLTRANSFERASE"/>
    <property type="match status" value="1"/>
</dbReference>
<feature type="compositionally biased region" description="Acidic residues" evidence="14">
    <location>
        <begin position="180"/>
        <end position="193"/>
    </location>
</feature>
<name>A0AAE0GH62_9CHLO</name>
<keyword evidence="6" id="KW-0735">Signal-anchor</keyword>
<keyword evidence="9 15" id="KW-0472">Membrane</keyword>
<evidence type="ECO:0000313" key="16">
    <source>
        <dbReference type="EMBL" id="KAK3278155.1"/>
    </source>
</evidence>
<evidence type="ECO:0000256" key="7">
    <source>
        <dbReference type="ARBA" id="ARBA00022989"/>
    </source>
</evidence>
<comment type="similarity">
    <text evidence="2">Belongs to the glycosyltransferase 29 family.</text>
</comment>
<keyword evidence="4" id="KW-0808">Transferase</keyword>
<dbReference type="PANTHER" id="PTHR46059">
    <property type="entry name" value="BETA-GALACTOSIDE ALPHA-2,6-SIALYLTRANSFERASE"/>
    <property type="match status" value="1"/>
</dbReference>
<evidence type="ECO:0000256" key="13">
    <source>
        <dbReference type="ARBA" id="ARBA00034329"/>
    </source>
</evidence>
<feature type="non-terminal residue" evidence="16">
    <location>
        <position position="488"/>
    </location>
</feature>
<keyword evidence="5 15" id="KW-0812">Transmembrane</keyword>
<keyword evidence="10" id="KW-1015">Disulfide bond</keyword>
<accession>A0AAE0GH62</accession>
<dbReference type="InterPro" id="IPR038578">
    <property type="entry name" value="GT29-like_sf"/>
</dbReference>
<dbReference type="AlphaFoldDB" id="A0AAE0GH62"/>
<feature type="region of interest" description="Disordered" evidence="14">
    <location>
        <begin position="127"/>
        <end position="158"/>
    </location>
</feature>
<proteinExistence type="inferred from homology"/>
<evidence type="ECO:0000256" key="14">
    <source>
        <dbReference type="SAM" id="MobiDB-lite"/>
    </source>
</evidence>
<dbReference type="InterPro" id="IPR001675">
    <property type="entry name" value="Glyco_trans_29"/>
</dbReference>
<dbReference type="EMBL" id="LGRX02005598">
    <property type="protein sequence ID" value="KAK3278155.1"/>
    <property type="molecule type" value="Genomic_DNA"/>
</dbReference>
<dbReference type="GO" id="GO:0003835">
    <property type="term" value="F:beta-galactoside alpha-2,6-sialyltransferase activity"/>
    <property type="evidence" value="ECO:0007669"/>
    <property type="project" value="UniProtKB-EC"/>
</dbReference>
<reference evidence="16 17" key="1">
    <citation type="journal article" date="2015" name="Genome Biol. Evol.">
        <title>Comparative Genomics of a Bacterivorous Green Alga Reveals Evolutionary Causalities and Consequences of Phago-Mixotrophic Mode of Nutrition.</title>
        <authorList>
            <person name="Burns J.A."/>
            <person name="Paasch A."/>
            <person name="Narechania A."/>
            <person name="Kim E."/>
        </authorList>
    </citation>
    <scope>NUCLEOTIDE SEQUENCE [LARGE SCALE GENOMIC DNA]</scope>
    <source>
        <strain evidence="16 17">PLY_AMNH</strain>
    </source>
</reference>
<gene>
    <name evidence="16" type="ORF">CYMTET_13889</name>
</gene>
<comment type="caution">
    <text evidence="16">The sequence shown here is derived from an EMBL/GenBank/DDBJ whole genome shotgun (WGS) entry which is preliminary data.</text>
</comment>
<keyword evidence="11" id="KW-0325">Glycoprotein</keyword>
<keyword evidence="3" id="KW-0328">Glycosyltransferase</keyword>
<dbReference type="Proteomes" id="UP001190700">
    <property type="component" value="Unassembled WGS sequence"/>
</dbReference>
<keyword evidence="17" id="KW-1185">Reference proteome</keyword>
<dbReference type="EC" id="2.4.3.1" evidence="13"/>
<comment type="catalytic activity">
    <reaction evidence="12">
        <text>a beta-D-galactoside + CMP-N-acetyl-beta-neuraminate = an N-acetyl-alpha-neuraminyl-(2-&gt;6)-beta-D-galactosyl derivative + CMP + H(+)</text>
        <dbReference type="Rhea" id="RHEA:52104"/>
        <dbReference type="ChEBI" id="CHEBI:15378"/>
        <dbReference type="ChEBI" id="CHEBI:28034"/>
        <dbReference type="ChEBI" id="CHEBI:57812"/>
        <dbReference type="ChEBI" id="CHEBI:60377"/>
        <dbReference type="ChEBI" id="CHEBI:136398"/>
        <dbReference type="EC" id="2.4.3.1"/>
    </reaction>
</comment>
<evidence type="ECO:0000256" key="2">
    <source>
        <dbReference type="ARBA" id="ARBA00006003"/>
    </source>
</evidence>
<evidence type="ECO:0000256" key="6">
    <source>
        <dbReference type="ARBA" id="ARBA00022968"/>
    </source>
</evidence>
<feature type="region of interest" description="Disordered" evidence="14">
    <location>
        <begin position="177"/>
        <end position="222"/>
    </location>
</feature>
<feature type="compositionally biased region" description="Low complexity" evidence="14">
    <location>
        <begin position="206"/>
        <end position="222"/>
    </location>
</feature>
<comment type="subcellular location">
    <subcellularLocation>
        <location evidence="1">Golgi apparatus</location>
        <location evidence="1">Golgi stack membrane</location>
        <topology evidence="1">Single-pass type II membrane protein</topology>
    </subcellularLocation>
</comment>
<evidence type="ECO:0000256" key="15">
    <source>
        <dbReference type="SAM" id="Phobius"/>
    </source>
</evidence>
<dbReference type="GO" id="GO:0032580">
    <property type="term" value="C:Golgi cisterna membrane"/>
    <property type="evidence" value="ECO:0007669"/>
    <property type="project" value="UniProtKB-SubCell"/>
</dbReference>
<keyword evidence="8" id="KW-0333">Golgi apparatus</keyword>
<evidence type="ECO:0000256" key="4">
    <source>
        <dbReference type="ARBA" id="ARBA00022679"/>
    </source>
</evidence>
<evidence type="ECO:0000313" key="17">
    <source>
        <dbReference type="Proteomes" id="UP001190700"/>
    </source>
</evidence>
<evidence type="ECO:0000256" key="3">
    <source>
        <dbReference type="ARBA" id="ARBA00022676"/>
    </source>
</evidence>
<dbReference type="Gene3D" id="3.90.1480.20">
    <property type="entry name" value="Glycosyl transferase family 29"/>
    <property type="match status" value="1"/>
</dbReference>
<evidence type="ECO:0000256" key="1">
    <source>
        <dbReference type="ARBA" id="ARBA00004447"/>
    </source>
</evidence>
<organism evidence="16 17">
    <name type="scientific">Cymbomonas tetramitiformis</name>
    <dbReference type="NCBI Taxonomy" id="36881"/>
    <lineage>
        <taxon>Eukaryota</taxon>
        <taxon>Viridiplantae</taxon>
        <taxon>Chlorophyta</taxon>
        <taxon>Pyramimonadophyceae</taxon>
        <taxon>Pyramimonadales</taxon>
        <taxon>Pyramimonadaceae</taxon>
        <taxon>Cymbomonas</taxon>
    </lineage>
</organism>
<evidence type="ECO:0000256" key="9">
    <source>
        <dbReference type="ARBA" id="ARBA00023136"/>
    </source>
</evidence>
<evidence type="ECO:0000256" key="12">
    <source>
        <dbReference type="ARBA" id="ARBA00034249"/>
    </source>
</evidence>